<proteinExistence type="predicted"/>
<protein>
    <submittedName>
        <fullName evidence="1">Uncharacterized protein</fullName>
    </submittedName>
</protein>
<organism evidence="1">
    <name type="scientific">viral metagenome</name>
    <dbReference type="NCBI Taxonomy" id="1070528"/>
    <lineage>
        <taxon>unclassified sequences</taxon>
        <taxon>metagenomes</taxon>
        <taxon>organismal metagenomes</taxon>
    </lineage>
</organism>
<sequence>MDYIKKKLILLSIVMLIQILLGVQTIIKMNIDKFCNKKLLEENFKKCVKGYHLINSSPIIEKIWEDINANLFTSVGIDVLSKSNGSHAPGMDIQCALGGISNKSGKYSNEKKSIDISSYRLTTVCNAKNCGSPEEIIKEINSRKNFDYYSFIIRDENCDNEQICYDWLLIPSNYLVLDPSSYTWEPMIGKRGKNKDVQTGWTTNEINGCKMAITFSMSSQLWMHINMSEEVKKFIIATTVVSNKPLYNYIQIVDKLA</sequence>
<reference evidence="1" key="1">
    <citation type="journal article" date="2020" name="Nature">
        <title>Giant virus diversity and host interactions through global metagenomics.</title>
        <authorList>
            <person name="Schulz F."/>
            <person name="Roux S."/>
            <person name="Paez-Espino D."/>
            <person name="Jungbluth S."/>
            <person name="Walsh D.A."/>
            <person name="Denef V.J."/>
            <person name="McMahon K.D."/>
            <person name="Konstantinidis K.T."/>
            <person name="Eloe-Fadrosh E.A."/>
            <person name="Kyrpides N.C."/>
            <person name="Woyke T."/>
        </authorList>
    </citation>
    <scope>NUCLEOTIDE SEQUENCE</scope>
    <source>
        <strain evidence="1">GVMAG-M-3300027708-39</strain>
    </source>
</reference>
<dbReference type="AlphaFoldDB" id="A0A6C0JEQ1"/>
<accession>A0A6C0JEQ1</accession>
<name>A0A6C0JEQ1_9ZZZZ</name>
<evidence type="ECO:0000313" key="1">
    <source>
        <dbReference type="EMBL" id="QHU04335.1"/>
    </source>
</evidence>
<dbReference type="EMBL" id="MN740395">
    <property type="protein sequence ID" value="QHU04335.1"/>
    <property type="molecule type" value="Genomic_DNA"/>
</dbReference>